<dbReference type="Proteomes" id="UP000032287">
    <property type="component" value="Unassembled WGS sequence"/>
</dbReference>
<dbReference type="EMBL" id="CP020928">
    <property type="protein sequence ID" value="AWF96009.1"/>
    <property type="molecule type" value="Genomic_DNA"/>
</dbReference>
<dbReference type="RefSeq" id="WP_010372998.1">
    <property type="nucleotide sequence ID" value="NZ_BJEF01000004.1"/>
</dbReference>
<dbReference type="KEGG" id="wcb:AO080_06490"/>
<dbReference type="InterPro" id="IPR007710">
    <property type="entry name" value="Nucleoside_deoxyribTrfase"/>
</dbReference>
<dbReference type="PATRIC" id="fig|137591.25.peg.1348"/>
<evidence type="ECO:0000313" key="3">
    <source>
        <dbReference type="EMBL" id="OSP89361.1"/>
    </source>
</evidence>
<dbReference type="OrthoDB" id="397706at2"/>
<proteinExistence type="predicted"/>
<dbReference type="EC" id="2.4.2.6" evidence="2"/>
<dbReference type="GO" id="GO:0050144">
    <property type="term" value="F:nucleoside deoxyribosyltransferase activity"/>
    <property type="evidence" value="ECO:0007669"/>
    <property type="project" value="UniProtKB-EC"/>
</dbReference>
<dbReference type="SUPFAM" id="SSF52309">
    <property type="entry name" value="N-(deoxy)ribosyltransferase-like"/>
    <property type="match status" value="1"/>
</dbReference>
<gene>
    <name evidence="2" type="primary">ntd_1</name>
    <name evidence="1" type="ORF">B6254_1621</name>
    <name evidence="3" type="ORF">B9D04_07315</name>
    <name evidence="2" type="ORF">QX99_01378</name>
</gene>
<dbReference type="Pfam" id="PF05014">
    <property type="entry name" value="Nuc_deoxyrib_tr"/>
    <property type="match status" value="1"/>
</dbReference>
<organism evidence="2 4">
    <name type="scientific">Weissella cibaria</name>
    <dbReference type="NCBI Taxonomy" id="137591"/>
    <lineage>
        <taxon>Bacteria</taxon>
        <taxon>Bacillati</taxon>
        <taxon>Bacillota</taxon>
        <taxon>Bacilli</taxon>
        <taxon>Lactobacillales</taxon>
        <taxon>Lactobacillaceae</taxon>
        <taxon>Weissella</taxon>
    </lineage>
</organism>
<evidence type="ECO:0000313" key="6">
    <source>
        <dbReference type="Proteomes" id="UP000244870"/>
    </source>
</evidence>
<keyword evidence="4" id="KW-1185">Reference proteome</keyword>
<reference evidence="1 6" key="3">
    <citation type="submission" date="2017-04" db="EMBL/GenBank/DDBJ databases">
        <title>Weissella cibaria strain m2 complete genome.</title>
        <authorList>
            <person name="Pan Q."/>
            <person name="Tan M."/>
            <person name="Yao F."/>
            <person name="Su S."/>
        </authorList>
    </citation>
    <scope>NUCLEOTIDE SEQUENCE [LARGE SCALE GENOMIC DNA]</scope>
    <source>
        <strain evidence="1 6">M2</strain>
    </source>
</reference>
<evidence type="ECO:0000313" key="1">
    <source>
        <dbReference type="EMBL" id="AWF96009.1"/>
    </source>
</evidence>
<dbReference type="Gene3D" id="3.40.50.450">
    <property type="match status" value="1"/>
</dbReference>
<reference evidence="2 4" key="1">
    <citation type="journal article" date="2015" name="Microbiology (Mosc.)">
        <title>Genomics of the Weissella cibaria species with an examination of its metabolic traits.</title>
        <authorList>
            <person name="Lynch K.M."/>
            <person name="Lucid A."/>
            <person name="Arendt E.K."/>
            <person name="Sleator R.D."/>
            <person name="Lucey B."/>
            <person name="Coffey A."/>
        </authorList>
    </citation>
    <scope>NUCLEOTIDE SEQUENCE [LARGE SCALE GENOMIC DNA]</scope>
    <source>
        <strain evidence="2 4">MG1</strain>
    </source>
</reference>
<dbReference type="GeneID" id="66962104"/>
<name>A0A0D1LNZ5_9LACO</name>
<dbReference type="EMBL" id="JWHU01000023">
    <property type="protein sequence ID" value="KIU20332.1"/>
    <property type="molecule type" value="Genomic_DNA"/>
</dbReference>
<dbReference type="Proteomes" id="UP000244870">
    <property type="component" value="Chromosome"/>
</dbReference>
<accession>A0A0D1LNZ5</accession>
<keyword evidence="2" id="KW-0808">Transferase</keyword>
<dbReference type="AlphaFoldDB" id="A0A0D1LNZ5"/>
<evidence type="ECO:0000313" key="2">
    <source>
        <dbReference type="EMBL" id="KIU20332.1"/>
    </source>
</evidence>
<reference evidence="3 5" key="2">
    <citation type="submission" date="2017-04" db="EMBL/GenBank/DDBJ databases">
        <title>The genome sequence of Weissella cibaria isolated from wild Drosophila.</title>
        <authorList>
            <person name="Ricks N.J."/>
            <person name="Carroll C."/>
            <person name="Walters A."/>
            <person name="Newell P.D."/>
            <person name="Chaston J.M."/>
        </authorList>
    </citation>
    <scope>NUCLEOTIDE SEQUENCE [LARGE SCALE GENOMIC DNA]</scope>
    <source>
        <strain evidence="3 5">DmW_103</strain>
    </source>
</reference>
<protein>
    <submittedName>
        <fullName evidence="2">Ntd_1 protein</fullName>
        <ecNumber evidence="2">2.4.2.6</ecNumber>
    </submittedName>
    <submittedName>
        <fullName evidence="3">Nucleoside 2-deoxyribosyltransferase</fullName>
    </submittedName>
</protein>
<keyword evidence="2" id="KW-0328">Glycosyltransferase</keyword>
<dbReference type="STRING" id="137591.AO080_06490"/>
<evidence type="ECO:0000313" key="4">
    <source>
        <dbReference type="Proteomes" id="UP000032287"/>
    </source>
</evidence>
<evidence type="ECO:0000313" key="5">
    <source>
        <dbReference type="Proteomes" id="UP000193588"/>
    </source>
</evidence>
<sequence length="146" mass="16367">MKRVYLAGPFFDDDQIDRIERMEKALAANPTVSEFFSPRTEQHDEFEFGSKEWAKAIYKGDKDHLDPAEVVIAVIDYEGEHVDPGTAWEIGYSEAAKKPVILVKEKDGGINLMMSVPAHAVITDVADVATYDFDALPANEWEGKTF</sequence>
<dbReference type="EMBL" id="NDXJ01000009">
    <property type="protein sequence ID" value="OSP89361.1"/>
    <property type="molecule type" value="Genomic_DNA"/>
</dbReference>
<dbReference type="Proteomes" id="UP000193588">
    <property type="component" value="Unassembled WGS sequence"/>
</dbReference>
<dbReference type="eggNOG" id="COG3613">
    <property type="taxonomic scope" value="Bacteria"/>
</dbReference>